<name>A0ABT2FXY5_9CORY</name>
<comment type="caution">
    <text evidence="1">The sequence shown here is derived from an EMBL/GenBank/DDBJ whole genome shotgun (WGS) entry which is preliminary data.</text>
</comment>
<dbReference type="Proteomes" id="UP001205965">
    <property type="component" value="Unassembled WGS sequence"/>
</dbReference>
<evidence type="ECO:0000313" key="2">
    <source>
        <dbReference type="Proteomes" id="UP001205965"/>
    </source>
</evidence>
<dbReference type="RefSeq" id="WP_259428158.1">
    <property type="nucleotide sequence ID" value="NZ_JANWTC010000007.1"/>
</dbReference>
<sequence length="56" mass="6367">MTCREFNPSTTDFSTTIRVERTERATILAVPRNLDDFTTERRPGLFGRLAGMLSFA</sequence>
<accession>A0ABT2FXY5</accession>
<keyword evidence="2" id="KW-1185">Reference proteome</keyword>
<organism evidence="1 2">
    <name type="scientific">Corynebacterium lemuris</name>
    <dbReference type="NCBI Taxonomy" id="1859292"/>
    <lineage>
        <taxon>Bacteria</taxon>
        <taxon>Bacillati</taxon>
        <taxon>Actinomycetota</taxon>
        <taxon>Actinomycetes</taxon>
        <taxon>Mycobacteriales</taxon>
        <taxon>Corynebacteriaceae</taxon>
        <taxon>Corynebacterium</taxon>
    </lineage>
</organism>
<reference evidence="1 2" key="1">
    <citation type="submission" date="2022-08" db="EMBL/GenBank/DDBJ databases">
        <title>YIM 101645 draft genome.</title>
        <authorList>
            <person name="Chen X."/>
        </authorList>
    </citation>
    <scope>NUCLEOTIDE SEQUENCE [LARGE SCALE GENOMIC DNA]</scope>
    <source>
        <strain evidence="1 2">YIM 101645</strain>
    </source>
</reference>
<protein>
    <submittedName>
        <fullName evidence="1">Uncharacterized protein</fullName>
    </submittedName>
</protein>
<dbReference type="EMBL" id="JANWTC010000007">
    <property type="protein sequence ID" value="MCS5480104.1"/>
    <property type="molecule type" value="Genomic_DNA"/>
</dbReference>
<evidence type="ECO:0000313" key="1">
    <source>
        <dbReference type="EMBL" id="MCS5480104.1"/>
    </source>
</evidence>
<gene>
    <name evidence="1" type="ORF">NYP18_10600</name>
</gene>
<proteinExistence type="predicted"/>